<dbReference type="SUPFAM" id="SSF52540">
    <property type="entry name" value="P-loop containing nucleoside triphosphate hydrolases"/>
    <property type="match status" value="1"/>
</dbReference>
<evidence type="ECO:0000256" key="1">
    <source>
        <dbReference type="ARBA" id="ARBA00022741"/>
    </source>
</evidence>
<dbReference type="Pfam" id="PF07726">
    <property type="entry name" value="AAA_3"/>
    <property type="match status" value="1"/>
</dbReference>
<dbReference type="InterPro" id="IPR027417">
    <property type="entry name" value="P-loop_NTPase"/>
</dbReference>
<accession>A0A096BJZ1</accession>
<sequence length="318" mass="36097">MKNFRGDFEKIVKEVEKQIIGQNKIIKNLLIGIIAGGNVLMEGVPGLGKTVLVKTFAKVLDLPFSRIQFTPDLMPADIIGTEIVNKVDGDVTFCFQKGPIFSSLILADEINRATPKTQSALLEAMQEKTVSIGRKTYFLPDPFFVLATQNPLEMEGTYPLPEAQLDRFMFKLNITLPEKEDIFRIVDITVGRLKEPVIEKQISRERLLEMKEIAMRIPIASNIKEKVVRIMLETHPDRTSIKMVKDYVKCGVSIRGIQSMVAGAKVKALSEGRFHVSFEDIYDMAIISMCHRIFLNFKAMTDKIEKDYVIREILKKVK</sequence>
<feature type="domain" description="AAA+ ATPase" evidence="4">
    <location>
        <begin position="35"/>
        <end position="178"/>
    </location>
</feature>
<keyword evidence="1" id="KW-0547">Nucleotide-binding</keyword>
<comment type="caution">
    <text evidence="5">The sequence shown here is derived from an EMBL/GenBank/DDBJ whole genome shotgun (WGS) entry which is preliminary data.</text>
</comment>
<evidence type="ECO:0000313" key="5">
    <source>
        <dbReference type="EMBL" id="KGG81043.1"/>
    </source>
</evidence>
<dbReference type="GO" id="GO:0016887">
    <property type="term" value="F:ATP hydrolysis activity"/>
    <property type="evidence" value="ECO:0007669"/>
    <property type="project" value="InterPro"/>
</dbReference>
<gene>
    <name evidence="5" type="ORF">Y919_03000</name>
</gene>
<evidence type="ECO:0000256" key="2">
    <source>
        <dbReference type="ARBA" id="ARBA00022840"/>
    </source>
</evidence>
<keyword evidence="2" id="KW-0067">ATP-binding</keyword>
<evidence type="ECO:0000256" key="3">
    <source>
        <dbReference type="ARBA" id="ARBA00061607"/>
    </source>
</evidence>
<dbReference type="Proteomes" id="UP000029622">
    <property type="component" value="Unassembled WGS sequence"/>
</dbReference>
<dbReference type="GO" id="GO:0005524">
    <property type="term" value="F:ATP binding"/>
    <property type="evidence" value="ECO:0007669"/>
    <property type="project" value="UniProtKB-KW"/>
</dbReference>
<dbReference type="InterPro" id="IPR041628">
    <property type="entry name" value="ChlI/MoxR_AAA_lid"/>
</dbReference>
<reference evidence="5 6" key="1">
    <citation type="submission" date="2013-12" db="EMBL/GenBank/DDBJ databases">
        <title>Draft genome sequence of Caloranaerobacter sp. H53214.</title>
        <authorList>
            <person name="Jiang L.J."/>
            <person name="Shao Z.Z."/>
            <person name="Long M.N."/>
        </authorList>
    </citation>
    <scope>NUCLEOTIDE SEQUENCE [LARGE SCALE GENOMIC DNA]</scope>
    <source>
        <strain evidence="5 6">H53214</strain>
    </source>
</reference>
<protein>
    <submittedName>
        <fullName evidence="5">ATPase AAA</fullName>
    </submittedName>
</protein>
<evidence type="ECO:0000259" key="4">
    <source>
        <dbReference type="SMART" id="SM00382"/>
    </source>
</evidence>
<dbReference type="InterPro" id="IPR050764">
    <property type="entry name" value="CbbQ/NirQ/NorQ/GpvN"/>
</dbReference>
<comment type="similarity">
    <text evidence="3">Belongs to the MoxR family.</text>
</comment>
<name>A0A096BJZ1_9FIRM</name>
<evidence type="ECO:0000313" key="6">
    <source>
        <dbReference type="Proteomes" id="UP000029622"/>
    </source>
</evidence>
<dbReference type="Gene3D" id="3.40.50.300">
    <property type="entry name" value="P-loop containing nucleotide triphosphate hydrolases"/>
    <property type="match status" value="1"/>
</dbReference>
<dbReference type="InterPro" id="IPR011703">
    <property type="entry name" value="ATPase_AAA-3"/>
</dbReference>
<dbReference type="FunFam" id="3.40.50.300:FF:000640">
    <property type="entry name" value="MoxR family ATPase"/>
    <property type="match status" value="1"/>
</dbReference>
<dbReference type="SMART" id="SM00382">
    <property type="entry name" value="AAA"/>
    <property type="match status" value="1"/>
</dbReference>
<dbReference type="STRING" id="1156417.Y919_03000"/>
<dbReference type="InterPro" id="IPR003593">
    <property type="entry name" value="AAA+_ATPase"/>
</dbReference>
<dbReference type="PANTHER" id="PTHR42759:SF1">
    <property type="entry name" value="MAGNESIUM-CHELATASE SUBUNIT CHLD"/>
    <property type="match status" value="1"/>
</dbReference>
<dbReference type="CDD" id="cd00009">
    <property type="entry name" value="AAA"/>
    <property type="match status" value="1"/>
</dbReference>
<organism evidence="5 6">
    <name type="scientific">Caloranaerobacter azorensis H53214</name>
    <dbReference type="NCBI Taxonomy" id="1156417"/>
    <lineage>
        <taxon>Bacteria</taxon>
        <taxon>Bacillati</taxon>
        <taxon>Bacillota</taxon>
        <taxon>Tissierellia</taxon>
        <taxon>Tissierellales</taxon>
        <taxon>Thermohalobacteraceae</taxon>
        <taxon>Caloranaerobacter</taxon>
    </lineage>
</organism>
<dbReference type="Pfam" id="PF17863">
    <property type="entry name" value="AAA_lid_2"/>
    <property type="match status" value="1"/>
</dbReference>
<dbReference type="EMBL" id="AZTB01000008">
    <property type="protein sequence ID" value="KGG81043.1"/>
    <property type="molecule type" value="Genomic_DNA"/>
</dbReference>
<dbReference type="PIRSF" id="PIRSF002849">
    <property type="entry name" value="AAA_ATPase_chaperone_MoxR_prd"/>
    <property type="match status" value="1"/>
</dbReference>
<dbReference type="PANTHER" id="PTHR42759">
    <property type="entry name" value="MOXR FAMILY PROTEIN"/>
    <property type="match status" value="1"/>
</dbReference>
<dbReference type="Gene3D" id="1.10.8.80">
    <property type="entry name" value="Magnesium chelatase subunit I, C-Terminal domain"/>
    <property type="match status" value="1"/>
</dbReference>
<proteinExistence type="inferred from homology"/>
<dbReference type="AlphaFoldDB" id="A0A096BJZ1"/>